<gene>
    <name evidence="1" type="ORF">LD38_03910</name>
</gene>
<proteinExistence type="predicted"/>
<dbReference type="InterPro" id="IPR011990">
    <property type="entry name" value="TPR-like_helical_dom_sf"/>
</dbReference>
<comment type="caution">
    <text evidence="1">The sequence shown here is derived from an EMBL/GenBank/DDBJ whole genome shotgun (WGS) entry which is preliminary data.</text>
</comment>
<dbReference type="Proteomes" id="UP000245905">
    <property type="component" value="Unassembled WGS sequence"/>
</dbReference>
<dbReference type="EMBL" id="JRFS01000004">
    <property type="protein sequence ID" value="PWE84511.1"/>
    <property type="molecule type" value="Genomic_DNA"/>
</dbReference>
<evidence type="ECO:0008006" key="3">
    <source>
        <dbReference type="Google" id="ProtNLM"/>
    </source>
</evidence>
<name>A0A2U2EJ18_9FIRM</name>
<dbReference type="RefSeq" id="WP_012743983.1">
    <property type="nucleotide sequence ID" value="NZ_CP092643.1"/>
</dbReference>
<reference evidence="1 2" key="1">
    <citation type="submission" date="2014-09" db="EMBL/GenBank/DDBJ databases">
        <title>Butyrate-producing bacteria isolated from human gut.</title>
        <authorList>
            <person name="Zhang Q."/>
            <person name="Zhao L."/>
        </authorList>
    </citation>
    <scope>NUCLEOTIDE SEQUENCE [LARGE SCALE GENOMIC DNA]</scope>
    <source>
        <strain evidence="1 2">R22</strain>
    </source>
</reference>
<protein>
    <recommendedName>
        <fullName evidence="3">Tetratricopeptide repeat protein</fullName>
    </recommendedName>
</protein>
<dbReference type="AlphaFoldDB" id="A0A2U2EJ18"/>
<organism evidence="1 2">
    <name type="scientific">Agathobacter rectalis</name>
    <dbReference type="NCBI Taxonomy" id="39491"/>
    <lineage>
        <taxon>Bacteria</taxon>
        <taxon>Bacillati</taxon>
        <taxon>Bacillota</taxon>
        <taxon>Clostridia</taxon>
        <taxon>Lachnospirales</taxon>
        <taxon>Lachnospiraceae</taxon>
        <taxon>Agathobacter</taxon>
    </lineage>
</organism>
<dbReference type="GeneID" id="86989896"/>
<accession>A0A2U2EJ18</accession>
<dbReference type="Gene3D" id="1.25.40.10">
    <property type="entry name" value="Tetratricopeptide repeat domain"/>
    <property type="match status" value="1"/>
</dbReference>
<evidence type="ECO:0000313" key="1">
    <source>
        <dbReference type="EMBL" id="PWE84511.1"/>
    </source>
</evidence>
<evidence type="ECO:0000313" key="2">
    <source>
        <dbReference type="Proteomes" id="UP000245905"/>
    </source>
</evidence>
<sequence>MAIINLTCEHCGGNIVLDDSHEIGTCENCFSQFIVKEDKVTQEIVQNITKYVYGYEGKDVEELLLDGYKLLDLGNNIDANKKFRKAIDIDPDCWSAWLGYAETGGRKGTITSVVNAYANTYNVAETEQQQLETYVSMLQYIPEQKLRAVFVRAYNMASKRDRYEIFKLVLGVIGCDDSEITRLAVDLSPNDWRAYYVMGKFRIIRVKWCELEGNFFTGKHLPQYALEVLEIFRKAYKLAKNENAEAEMLSYFDEMEKQGSYAVFIGELKKNLG</sequence>
<dbReference type="SUPFAM" id="SSF48452">
    <property type="entry name" value="TPR-like"/>
    <property type="match status" value="1"/>
</dbReference>